<dbReference type="EMBL" id="CM046116">
    <property type="protein sequence ID" value="KAI8422105.1"/>
    <property type="molecule type" value="Genomic_DNA"/>
</dbReference>
<dbReference type="Proteomes" id="UP001064048">
    <property type="component" value="Chromosome 16"/>
</dbReference>
<keyword evidence="2" id="KW-1185">Reference proteome</keyword>
<evidence type="ECO:0000313" key="2">
    <source>
        <dbReference type="Proteomes" id="UP001064048"/>
    </source>
</evidence>
<reference evidence="1 2" key="1">
    <citation type="journal article" date="2022" name="Genome Biol. Evol.">
        <title>The Spruce Budworm Genome: Reconstructing the Evolutionary History of Antifreeze Proteins.</title>
        <authorList>
            <person name="Beliveau C."/>
            <person name="Gagne P."/>
            <person name="Picq S."/>
            <person name="Vernygora O."/>
            <person name="Keeling C.I."/>
            <person name="Pinkney K."/>
            <person name="Doucet D."/>
            <person name="Wen F."/>
            <person name="Johnston J.S."/>
            <person name="Maaroufi H."/>
            <person name="Boyle B."/>
            <person name="Laroche J."/>
            <person name="Dewar K."/>
            <person name="Juretic N."/>
            <person name="Blackburn G."/>
            <person name="Nisole A."/>
            <person name="Brunet B."/>
            <person name="Brandao M."/>
            <person name="Lumley L."/>
            <person name="Duan J."/>
            <person name="Quan G."/>
            <person name="Lucarotti C.J."/>
            <person name="Roe A.D."/>
            <person name="Sperling F.A.H."/>
            <person name="Levesque R.C."/>
            <person name="Cusson M."/>
        </authorList>
    </citation>
    <scope>NUCLEOTIDE SEQUENCE [LARGE SCALE GENOMIC DNA]</scope>
    <source>
        <strain evidence="1">Glfc:IPQL:Cfum</strain>
    </source>
</reference>
<gene>
    <name evidence="1" type="ORF">MSG28_009993</name>
</gene>
<evidence type="ECO:0000313" key="1">
    <source>
        <dbReference type="EMBL" id="KAI8422105.1"/>
    </source>
</evidence>
<name>A0ACC0JD92_CHOFU</name>
<proteinExistence type="predicted"/>
<comment type="caution">
    <text evidence="1">The sequence shown here is derived from an EMBL/GenBank/DDBJ whole genome shotgun (WGS) entry which is preliminary data.</text>
</comment>
<organism evidence="1 2">
    <name type="scientific">Choristoneura fumiferana</name>
    <name type="common">Spruce budworm moth</name>
    <name type="synonym">Archips fumiferana</name>
    <dbReference type="NCBI Taxonomy" id="7141"/>
    <lineage>
        <taxon>Eukaryota</taxon>
        <taxon>Metazoa</taxon>
        <taxon>Ecdysozoa</taxon>
        <taxon>Arthropoda</taxon>
        <taxon>Hexapoda</taxon>
        <taxon>Insecta</taxon>
        <taxon>Pterygota</taxon>
        <taxon>Neoptera</taxon>
        <taxon>Endopterygota</taxon>
        <taxon>Lepidoptera</taxon>
        <taxon>Glossata</taxon>
        <taxon>Ditrysia</taxon>
        <taxon>Tortricoidea</taxon>
        <taxon>Tortricidae</taxon>
        <taxon>Tortricinae</taxon>
        <taxon>Choristoneura</taxon>
    </lineage>
</organism>
<sequence length="571" mass="63834">MCEQDMLLSSMLISGKLETGWKGEDHLEYEQDTFYEPAGSVTQYDEYIDSDSIEDKLETESAPASHVIQCTAEVHAEPEILATNNTDVQKVCPAETSTKDEITVVNEDFDPELLRALGEFEADSIEWGENIHEEIAKHFQHTLLNGLKKEAKEELHKTPTLNPEIAAMLTEASRNRDKRILAKQEQIGKALSASCSIPVEAVGTEDTLTTRPGTEHPQAGTPHPDARRRPPPPPRRRGDKRRRQCAVSQPATNIDPQFQIAYVMIYGGGKNILTGTNPIQRYNYVQEIFTDASTTGWGAASNGEKTGGQWTDIERKNHINYLELLAVYFGLKSFADDKCNCNILLRVDNTTAISYINRMGGVQYPHLNYVAKMIWKWCEERRIFIFASYIKSSLNVEADRESRKINIDGEWELQNKAFIQVAQKPIHRCIDTLPGSECVIRESFIKKGVPESALNVILSSITQSTKSHLSSLSYGGSIVKKIRSNKDDKLLLTNKKPRPASSQTIGRWIKQVLQESGINPNIFGAHSTRHATTSAASRAGISVEVIRKAAGWSDQSAVFANFYNRPVVDKI</sequence>
<accession>A0ACC0JD92</accession>
<protein>
    <submittedName>
        <fullName evidence="1">Uncharacterized protein</fullName>
    </submittedName>
</protein>